<organism evidence="4 5">
    <name type="scientific">Salinigranum rubrum</name>
    <dbReference type="NCBI Taxonomy" id="755307"/>
    <lineage>
        <taxon>Archaea</taxon>
        <taxon>Methanobacteriati</taxon>
        <taxon>Methanobacteriota</taxon>
        <taxon>Stenosarchaea group</taxon>
        <taxon>Halobacteria</taxon>
        <taxon>Halobacteriales</taxon>
        <taxon>Haloferacaceae</taxon>
        <taxon>Salinigranum</taxon>
    </lineage>
</organism>
<dbReference type="RefSeq" id="WP_103427204.1">
    <property type="nucleotide sequence ID" value="NZ_CP026309.1"/>
</dbReference>
<dbReference type="OrthoDB" id="346511at2157"/>
<keyword evidence="5" id="KW-1185">Reference proteome</keyword>
<evidence type="ECO:0000313" key="5">
    <source>
        <dbReference type="Proteomes" id="UP000236584"/>
    </source>
</evidence>
<feature type="region of interest" description="Disordered" evidence="1">
    <location>
        <begin position="1"/>
        <end position="21"/>
    </location>
</feature>
<keyword evidence="2" id="KW-1133">Transmembrane helix</keyword>
<evidence type="ECO:0000313" key="4">
    <source>
        <dbReference type="EMBL" id="AUV83515.1"/>
    </source>
</evidence>
<sequence>MAEEGQDGAGSGADGTRDGADGTGDADALSAWAFASFHAALLLVVPLALAHAVAPNAVGGLLAGLDTLVGVALYLVLWGSTWWSNRRYLAACEFDDSRGSSGRARGGVP</sequence>
<keyword evidence="2" id="KW-0812">Transmembrane</keyword>
<feature type="domain" description="DUF7965" evidence="3">
    <location>
        <begin position="28"/>
        <end position="101"/>
    </location>
</feature>
<evidence type="ECO:0000256" key="2">
    <source>
        <dbReference type="SAM" id="Phobius"/>
    </source>
</evidence>
<dbReference type="GeneID" id="35594278"/>
<accession>A0A2I8VNP5</accession>
<dbReference type="InterPro" id="IPR058271">
    <property type="entry name" value="DUF7965"/>
</dbReference>
<dbReference type="AlphaFoldDB" id="A0A2I8VNP5"/>
<evidence type="ECO:0000259" key="3">
    <source>
        <dbReference type="Pfam" id="PF25913"/>
    </source>
</evidence>
<dbReference type="EMBL" id="CP026309">
    <property type="protein sequence ID" value="AUV83515.1"/>
    <property type="molecule type" value="Genomic_DNA"/>
</dbReference>
<dbReference type="KEGG" id="srub:C2R22_19260"/>
<dbReference type="Proteomes" id="UP000236584">
    <property type="component" value="Chromosome"/>
</dbReference>
<reference evidence="4 5" key="1">
    <citation type="submission" date="2018-01" db="EMBL/GenBank/DDBJ databases">
        <title>Complete genome sequence of Salinigranum rubrum GX10T, an extremely halophilic archaeon isolated from a marine solar saltern.</title>
        <authorList>
            <person name="Han S."/>
        </authorList>
    </citation>
    <scope>NUCLEOTIDE SEQUENCE [LARGE SCALE GENOMIC DNA]</scope>
    <source>
        <strain evidence="4 5">GX10</strain>
    </source>
</reference>
<keyword evidence="2" id="KW-0472">Membrane</keyword>
<gene>
    <name evidence="4" type="ORF">C2R22_19260</name>
</gene>
<evidence type="ECO:0000256" key="1">
    <source>
        <dbReference type="SAM" id="MobiDB-lite"/>
    </source>
</evidence>
<proteinExistence type="predicted"/>
<feature type="transmembrane region" description="Helical" evidence="2">
    <location>
        <begin position="57"/>
        <end position="77"/>
    </location>
</feature>
<dbReference type="Pfam" id="PF25913">
    <property type="entry name" value="DUF7965"/>
    <property type="match status" value="1"/>
</dbReference>
<protein>
    <recommendedName>
        <fullName evidence="3">DUF7965 domain-containing protein</fullName>
    </recommendedName>
</protein>
<feature type="transmembrane region" description="Helical" evidence="2">
    <location>
        <begin position="31"/>
        <end position="50"/>
    </location>
</feature>
<name>A0A2I8VNP5_9EURY</name>